<dbReference type="PANTHER" id="PTHR30478:SF0">
    <property type="entry name" value="BETA SLIDING CLAMP"/>
    <property type="match status" value="1"/>
</dbReference>
<evidence type="ECO:0000256" key="7">
    <source>
        <dbReference type="ARBA" id="ARBA00022932"/>
    </source>
</evidence>
<gene>
    <name evidence="10" type="ORF">MX635_06140</name>
</gene>
<feature type="domain" description="DNA polymerase III beta sliding clamp C-terminal" evidence="9">
    <location>
        <begin position="74"/>
        <end position="199"/>
    </location>
</feature>
<dbReference type="PANTHER" id="PTHR30478">
    <property type="entry name" value="DNA POLYMERASE III SUBUNIT BETA"/>
    <property type="match status" value="1"/>
</dbReference>
<dbReference type="InterPro" id="IPR046938">
    <property type="entry name" value="DNA_clamp_sf"/>
</dbReference>
<dbReference type="InterPro" id="IPR022635">
    <property type="entry name" value="DNA_polIII_beta_C"/>
</dbReference>
<keyword evidence="8" id="KW-0238">DNA-binding</keyword>
<proteinExistence type="inferred from homology"/>
<accession>A0AAW8RCN8</accession>
<comment type="similarity">
    <text evidence="2">Belongs to the beta sliding clamp family.</text>
</comment>
<dbReference type="EMBL" id="JALRMR010000006">
    <property type="protein sequence ID" value="MDT1973978.1"/>
    <property type="molecule type" value="Genomic_DNA"/>
</dbReference>
<dbReference type="SUPFAM" id="SSF55979">
    <property type="entry name" value="DNA clamp"/>
    <property type="match status" value="1"/>
</dbReference>
<dbReference type="GO" id="GO:0005737">
    <property type="term" value="C:cytoplasm"/>
    <property type="evidence" value="ECO:0007669"/>
    <property type="project" value="UniProtKB-SubCell"/>
</dbReference>
<protein>
    <submittedName>
        <fullName evidence="10">DNA polymerase III subunit beta</fullName>
    </submittedName>
</protein>
<evidence type="ECO:0000256" key="6">
    <source>
        <dbReference type="ARBA" id="ARBA00022705"/>
    </source>
</evidence>
<keyword evidence="6" id="KW-0235">DNA replication</keyword>
<dbReference type="GO" id="GO:0003677">
    <property type="term" value="F:DNA binding"/>
    <property type="evidence" value="ECO:0007669"/>
    <property type="project" value="UniProtKB-KW"/>
</dbReference>
<evidence type="ECO:0000256" key="3">
    <source>
        <dbReference type="ARBA" id="ARBA00022490"/>
    </source>
</evidence>
<dbReference type="GO" id="GO:0008408">
    <property type="term" value="F:3'-5' exonuclease activity"/>
    <property type="evidence" value="ECO:0007669"/>
    <property type="project" value="InterPro"/>
</dbReference>
<reference evidence="10" key="1">
    <citation type="submission" date="2022-04" db="EMBL/GenBank/DDBJ databases">
        <title>Draft genome sequences of lactic acid bacteria (LAB) strains involved in meat spoilage.</title>
        <authorList>
            <person name="Palevich N."/>
        </authorList>
    </citation>
    <scope>NUCLEOTIDE SEQUENCE</scope>
    <source>
        <strain evidence="10">9-14</strain>
    </source>
</reference>
<keyword evidence="3" id="KW-0963">Cytoplasm</keyword>
<name>A0AAW8RCN8_CARDV</name>
<evidence type="ECO:0000256" key="4">
    <source>
        <dbReference type="ARBA" id="ARBA00022679"/>
    </source>
</evidence>
<organism evidence="10 11">
    <name type="scientific">Carnobacterium divergens</name>
    <name type="common">Lactobacillus divergens</name>
    <dbReference type="NCBI Taxonomy" id="2748"/>
    <lineage>
        <taxon>Bacteria</taxon>
        <taxon>Bacillati</taxon>
        <taxon>Bacillota</taxon>
        <taxon>Bacilli</taxon>
        <taxon>Lactobacillales</taxon>
        <taxon>Carnobacteriaceae</taxon>
        <taxon>Carnobacterium</taxon>
    </lineage>
</organism>
<evidence type="ECO:0000256" key="2">
    <source>
        <dbReference type="ARBA" id="ARBA00010752"/>
    </source>
</evidence>
<dbReference type="AlphaFoldDB" id="A0AAW8RCN8"/>
<evidence type="ECO:0000256" key="8">
    <source>
        <dbReference type="ARBA" id="ARBA00023125"/>
    </source>
</evidence>
<dbReference type="RefSeq" id="WP_311780328.1">
    <property type="nucleotide sequence ID" value="NZ_JALRMR010000006.1"/>
</dbReference>
<comment type="caution">
    <text evidence="10">The sequence shown here is derived from an EMBL/GenBank/DDBJ whole genome shotgun (WGS) entry which is preliminary data.</text>
</comment>
<keyword evidence="4" id="KW-0808">Transferase</keyword>
<dbReference type="Gene3D" id="3.70.10.10">
    <property type="match status" value="1"/>
</dbReference>
<dbReference type="GO" id="GO:0003887">
    <property type="term" value="F:DNA-directed DNA polymerase activity"/>
    <property type="evidence" value="ECO:0007669"/>
    <property type="project" value="UniProtKB-KW"/>
</dbReference>
<evidence type="ECO:0000313" key="11">
    <source>
        <dbReference type="Proteomes" id="UP001249945"/>
    </source>
</evidence>
<evidence type="ECO:0000259" key="9">
    <source>
        <dbReference type="Pfam" id="PF02768"/>
    </source>
</evidence>
<dbReference type="CDD" id="cd00140">
    <property type="entry name" value="beta_clamp"/>
    <property type="match status" value="1"/>
</dbReference>
<comment type="subcellular location">
    <subcellularLocation>
        <location evidence="1">Cytoplasm</location>
    </subcellularLocation>
</comment>
<evidence type="ECO:0000256" key="1">
    <source>
        <dbReference type="ARBA" id="ARBA00004496"/>
    </source>
</evidence>
<dbReference type="GO" id="GO:0006271">
    <property type="term" value="P:DNA strand elongation involved in DNA replication"/>
    <property type="evidence" value="ECO:0007669"/>
    <property type="project" value="TreeGrafter"/>
</dbReference>
<sequence>MKQNKLMKHLKKAISHTGSRPMLECAHYDADGSIVVTDSHRLLRIENFHNNEESFNLNLLTMELDEGKYPDTSRLIPDIEDAKTKLTISLGALKRALISLKNGTGSSVNIQMFDDHIILFNSSDKYENVKFEIKLNVAIEGERFPIAFNTIFLLDAVNFLLDAKQRFALDNVVFHMTSPIRPVVLKIEEQQYTYLVTPVRTF</sequence>
<dbReference type="GO" id="GO:0009360">
    <property type="term" value="C:DNA polymerase III complex"/>
    <property type="evidence" value="ECO:0007669"/>
    <property type="project" value="InterPro"/>
</dbReference>
<evidence type="ECO:0000256" key="5">
    <source>
        <dbReference type="ARBA" id="ARBA00022695"/>
    </source>
</evidence>
<keyword evidence="5" id="KW-0548">Nucleotidyltransferase</keyword>
<dbReference type="InterPro" id="IPR001001">
    <property type="entry name" value="DNA_polIII_beta"/>
</dbReference>
<evidence type="ECO:0000313" key="10">
    <source>
        <dbReference type="EMBL" id="MDT1973978.1"/>
    </source>
</evidence>
<dbReference type="Pfam" id="PF02768">
    <property type="entry name" value="DNA_pol3_beta_3"/>
    <property type="match status" value="1"/>
</dbReference>
<dbReference type="Proteomes" id="UP001249945">
    <property type="component" value="Unassembled WGS sequence"/>
</dbReference>
<keyword evidence="7" id="KW-0239">DNA-directed DNA polymerase</keyword>